<dbReference type="SMART" id="SM00267">
    <property type="entry name" value="GGDEF"/>
    <property type="match status" value="1"/>
</dbReference>
<proteinExistence type="predicted"/>
<feature type="transmembrane region" description="Helical" evidence="1">
    <location>
        <begin position="105"/>
        <end position="128"/>
    </location>
</feature>
<comment type="caution">
    <text evidence="3">The sequence shown here is derived from an EMBL/GenBank/DDBJ whole genome shotgun (WGS) entry which is preliminary data.</text>
</comment>
<feature type="transmembrane region" description="Helical" evidence="1">
    <location>
        <begin position="171"/>
        <end position="189"/>
    </location>
</feature>
<sequence>MPLVQSDYLVSGIINIVMLIMLAKLIYINKWLSPKIEQSYFIAIASTIILIIAEIATFVFDNSVIEYRKYSVLANVIGFSLSTTIPISMSIIFEARITQKIKKCLAIPTLINLIFVLLSPEFGYVFSITPENIYSRGPLFFVYAITYIWNCLILMAAIYKSVKESSSYDKCFLFSLFGLTIIGTSIQIIFPNLHTTWHCISIVLVLYYIFLCELQFKYDSTTKVMNRPTFDRAIYDLKESKNGAIVMFDVDQFKEINDKYGHQHGDYCLKEVANIIKKCFDKKGICYRIGGDEFCIISNTTDIKTIDTCINKVINQISILREKDVTIPFVSYGYSIYEYGGEKNIKEAIKIADDNMYSYKKMRNHRN</sequence>
<dbReference type="GO" id="GO:0005886">
    <property type="term" value="C:plasma membrane"/>
    <property type="evidence" value="ECO:0007669"/>
    <property type="project" value="TreeGrafter"/>
</dbReference>
<reference evidence="3" key="1">
    <citation type="submission" date="2019-08" db="EMBL/GenBank/DDBJ databases">
        <authorList>
            <person name="Kucharzyk K."/>
            <person name="Murdoch R.W."/>
            <person name="Higgins S."/>
            <person name="Loffler F."/>
        </authorList>
    </citation>
    <scope>NUCLEOTIDE SEQUENCE</scope>
</reference>
<dbReference type="AlphaFoldDB" id="A0A645A2Q3"/>
<dbReference type="NCBIfam" id="TIGR00254">
    <property type="entry name" value="GGDEF"/>
    <property type="match status" value="1"/>
</dbReference>
<dbReference type="SUPFAM" id="SSF55073">
    <property type="entry name" value="Nucleotide cyclase"/>
    <property type="match status" value="1"/>
</dbReference>
<evidence type="ECO:0000259" key="2">
    <source>
        <dbReference type="PROSITE" id="PS50887"/>
    </source>
</evidence>
<dbReference type="Gene3D" id="3.30.70.270">
    <property type="match status" value="1"/>
</dbReference>
<dbReference type="Pfam" id="PF00990">
    <property type="entry name" value="GGDEF"/>
    <property type="match status" value="1"/>
</dbReference>
<feature type="transmembrane region" description="Helical" evidence="1">
    <location>
        <begin position="195"/>
        <end position="216"/>
    </location>
</feature>
<dbReference type="PANTHER" id="PTHR45138:SF9">
    <property type="entry name" value="DIGUANYLATE CYCLASE DGCM-RELATED"/>
    <property type="match status" value="1"/>
</dbReference>
<feature type="transmembrane region" description="Helical" evidence="1">
    <location>
        <begin position="72"/>
        <end position="93"/>
    </location>
</feature>
<dbReference type="PROSITE" id="PS50887">
    <property type="entry name" value="GGDEF"/>
    <property type="match status" value="1"/>
</dbReference>
<feature type="transmembrane region" description="Helical" evidence="1">
    <location>
        <begin position="140"/>
        <end position="159"/>
    </location>
</feature>
<keyword evidence="1" id="KW-0472">Membrane</keyword>
<dbReference type="InterPro" id="IPR029787">
    <property type="entry name" value="Nucleotide_cyclase"/>
</dbReference>
<evidence type="ECO:0000313" key="3">
    <source>
        <dbReference type="EMBL" id="MPM47357.1"/>
    </source>
</evidence>
<name>A0A645A2Q3_9ZZZZ</name>
<dbReference type="InterPro" id="IPR000160">
    <property type="entry name" value="GGDEF_dom"/>
</dbReference>
<dbReference type="PANTHER" id="PTHR45138">
    <property type="entry name" value="REGULATORY COMPONENTS OF SENSORY TRANSDUCTION SYSTEM"/>
    <property type="match status" value="1"/>
</dbReference>
<protein>
    <recommendedName>
        <fullName evidence="2">GGDEF domain-containing protein</fullName>
    </recommendedName>
</protein>
<dbReference type="CDD" id="cd01949">
    <property type="entry name" value="GGDEF"/>
    <property type="match status" value="1"/>
</dbReference>
<dbReference type="GO" id="GO:1902201">
    <property type="term" value="P:negative regulation of bacterial-type flagellum-dependent cell motility"/>
    <property type="evidence" value="ECO:0007669"/>
    <property type="project" value="TreeGrafter"/>
</dbReference>
<feature type="transmembrane region" description="Helical" evidence="1">
    <location>
        <begin position="6"/>
        <end position="28"/>
    </location>
</feature>
<keyword evidence="1" id="KW-0812">Transmembrane</keyword>
<accession>A0A645A2Q3</accession>
<dbReference type="InterPro" id="IPR043128">
    <property type="entry name" value="Rev_trsase/Diguanyl_cyclase"/>
</dbReference>
<feature type="domain" description="GGDEF" evidence="2">
    <location>
        <begin position="241"/>
        <end position="367"/>
    </location>
</feature>
<keyword evidence="1" id="KW-1133">Transmembrane helix</keyword>
<organism evidence="3">
    <name type="scientific">bioreactor metagenome</name>
    <dbReference type="NCBI Taxonomy" id="1076179"/>
    <lineage>
        <taxon>unclassified sequences</taxon>
        <taxon>metagenomes</taxon>
        <taxon>ecological metagenomes</taxon>
    </lineage>
</organism>
<gene>
    <name evidence="3" type="ORF">SDC9_94066</name>
</gene>
<evidence type="ECO:0000256" key="1">
    <source>
        <dbReference type="SAM" id="Phobius"/>
    </source>
</evidence>
<dbReference type="GO" id="GO:0043709">
    <property type="term" value="P:cell adhesion involved in single-species biofilm formation"/>
    <property type="evidence" value="ECO:0007669"/>
    <property type="project" value="TreeGrafter"/>
</dbReference>
<dbReference type="GO" id="GO:0052621">
    <property type="term" value="F:diguanylate cyclase activity"/>
    <property type="evidence" value="ECO:0007669"/>
    <property type="project" value="TreeGrafter"/>
</dbReference>
<feature type="transmembrane region" description="Helical" evidence="1">
    <location>
        <begin position="40"/>
        <end position="60"/>
    </location>
</feature>
<dbReference type="EMBL" id="VSSQ01011647">
    <property type="protein sequence ID" value="MPM47357.1"/>
    <property type="molecule type" value="Genomic_DNA"/>
</dbReference>
<dbReference type="InterPro" id="IPR050469">
    <property type="entry name" value="Diguanylate_Cyclase"/>
</dbReference>